<protein>
    <submittedName>
        <fullName evidence="6">Dehydrogenase</fullName>
    </submittedName>
</protein>
<dbReference type="InterPro" id="IPR036909">
    <property type="entry name" value="Cyt_c-like_dom_sf"/>
</dbReference>
<dbReference type="Gene3D" id="2.120.10.30">
    <property type="entry name" value="TolB, C-terminal domain"/>
    <property type="match status" value="1"/>
</dbReference>
<dbReference type="InterPro" id="IPR055557">
    <property type="entry name" value="DUF7133"/>
</dbReference>
<dbReference type="RefSeq" id="WP_111372794.1">
    <property type="nucleotide sequence ID" value="NZ_CP029480.1"/>
</dbReference>
<dbReference type="InterPro" id="IPR013428">
    <property type="entry name" value="Membrane-bound_put_N"/>
</dbReference>
<dbReference type="GO" id="GO:0009055">
    <property type="term" value="F:electron transfer activity"/>
    <property type="evidence" value="ECO:0007669"/>
    <property type="project" value="InterPro"/>
</dbReference>
<dbReference type="InterPro" id="IPR011042">
    <property type="entry name" value="6-blade_b-propeller_TolB-like"/>
</dbReference>
<dbReference type="Pfam" id="PF00034">
    <property type="entry name" value="Cytochrom_C"/>
    <property type="match status" value="1"/>
</dbReference>
<evidence type="ECO:0000256" key="3">
    <source>
        <dbReference type="ARBA" id="ARBA00023004"/>
    </source>
</evidence>
<evidence type="ECO:0000313" key="6">
    <source>
        <dbReference type="EMBL" id="AWV99425.1"/>
    </source>
</evidence>
<organism evidence="6 7">
    <name type="scientific">Arcticibacterium luteifluviistationis</name>
    <dbReference type="NCBI Taxonomy" id="1784714"/>
    <lineage>
        <taxon>Bacteria</taxon>
        <taxon>Pseudomonadati</taxon>
        <taxon>Bacteroidota</taxon>
        <taxon>Cytophagia</taxon>
        <taxon>Cytophagales</taxon>
        <taxon>Leadbetterellaceae</taxon>
        <taxon>Arcticibacterium</taxon>
    </lineage>
</organism>
<keyword evidence="7" id="KW-1185">Reference proteome</keyword>
<name>A0A2Z4GEH3_9BACT</name>
<accession>A0A2Z4GEH3</accession>
<dbReference type="InterPro" id="IPR009056">
    <property type="entry name" value="Cyt_c-like_dom"/>
</dbReference>
<dbReference type="InterPro" id="IPR011989">
    <property type="entry name" value="ARM-like"/>
</dbReference>
<dbReference type="InterPro" id="IPR016024">
    <property type="entry name" value="ARM-type_fold"/>
</dbReference>
<dbReference type="PROSITE" id="PS51257">
    <property type="entry name" value="PROKAR_LIPOPROTEIN"/>
    <property type="match status" value="1"/>
</dbReference>
<feature type="domain" description="Cytochrome c" evidence="5">
    <location>
        <begin position="862"/>
        <end position="995"/>
    </location>
</feature>
<dbReference type="AlphaFoldDB" id="A0A2Z4GEH3"/>
<dbReference type="NCBIfam" id="TIGR02604">
    <property type="entry name" value="Piru_Ver_Nterm"/>
    <property type="match status" value="1"/>
</dbReference>
<dbReference type="Pfam" id="PF23500">
    <property type="entry name" value="DUF7133"/>
    <property type="match status" value="1"/>
</dbReference>
<dbReference type="OrthoDB" id="9808161at2"/>
<keyword evidence="1 4" id="KW-0349">Heme</keyword>
<dbReference type="NCBIfam" id="TIGR02603">
    <property type="entry name" value="CxxCH_TIGR02603"/>
    <property type="match status" value="1"/>
</dbReference>
<proteinExistence type="predicted"/>
<keyword evidence="2 4" id="KW-0479">Metal-binding</keyword>
<evidence type="ECO:0000256" key="4">
    <source>
        <dbReference type="PROSITE-ProRule" id="PRU00433"/>
    </source>
</evidence>
<dbReference type="SUPFAM" id="SSF63829">
    <property type="entry name" value="Calcium-dependent phosphotriesterase"/>
    <property type="match status" value="1"/>
</dbReference>
<reference evidence="6 7" key="1">
    <citation type="submission" date="2018-05" db="EMBL/GenBank/DDBJ databases">
        <title>Complete genome sequence of Arcticibacterium luteifluviistationis SM1504T, a cytophagaceae bacterium isolated from Arctic surface seawater.</title>
        <authorList>
            <person name="Li Y."/>
            <person name="Qin Q.-L."/>
        </authorList>
    </citation>
    <scope>NUCLEOTIDE SEQUENCE [LARGE SCALE GENOMIC DNA]</scope>
    <source>
        <strain evidence="6 7">SM1504</strain>
    </source>
</reference>
<dbReference type="Gene3D" id="1.25.10.10">
    <property type="entry name" value="Leucine-rich Repeat Variant"/>
    <property type="match status" value="1"/>
</dbReference>
<dbReference type="KEGG" id="als:DJ013_15150"/>
<dbReference type="GO" id="GO:0020037">
    <property type="term" value="F:heme binding"/>
    <property type="evidence" value="ECO:0007669"/>
    <property type="project" value="InterPro"/>
</dbReference>
<evidence type="ECO:0000259" key="5">
    <source>
        <dbReference type="PROSITE" id="PS51007"/>
    </source>
</evidence>
<gene>
    <name evidence="6" type="ORF">DJ013_15150</name>
</gene>
<dbReference type="PROSITE" id="PS51007">
    <property type="entry name" value="CYTC"/>
    <property type="match status" value="1"/>
</dbReference>
<evidence type="ECO:0000313" key="7">
    <source>
        <dbReference type="Proteomes" id="UP000249873"/>
    </source>
</evidence>
<dbReference type="GO" id="GO:0046872">
    <property type="term" value="F:metal ion binding"/>
    <property type="evidence" value="ECO:0007669"/>
    <property type="project" value="UniProtKB-KW"/>
</dbReference>
<keyword evidence="3 4" id="KW-0408">Iron</keyword>
<dbReference type="PANTHER" id="PTHR33546">
    <property type="entry name" value="LARGE, MULTIFUNCTIONAL SECRETED PROTEIN-RELATED"/>
    <property type="match status" value="1"/>
</dbReference>
<sequence length="995" mass="110920">MKYFSLFILIILASCEKPNATYFDQSPELQKALADFEIMDGFNIEIVAAEPLISDPVAMEIDENGDWWVAEMPGYPLDLTKTGKIKKLIDTDGDGLPDKSEVFADSLTLPMGLMKWEDGLLVADAPDVTFLADKDNDGKADVKKAMLTGFSLSNPQHNMNTPKFGIDNWIYVAHSGAINSFAYEHVFSDKGSEIRFPNEPNSPKLARNADGRNVRFKPKSLELETLSGESQYGHTTDEWGHRFYTDNANHLFHEVMDARYVNANPNLAIEEAMEKFSDHGNAAKVFPITQNPNHQLLTDVGQITSSCGITWYDGGAFGSNFENTTLVGEPVHNLVHIDHIETDGATFSGKRVLENKEFLASKDPWFRPVFFYVGPDGALYVVDYYRQIVEHPEWMSDEVNESGALYEGTKKGRIYRITPKDGLKMDWMSALNLGENSTEELTKLLSHKNGWYRRTAQRLLFQRGDHTAATFLHKIINEENEKAKIPALWLLHDWQELTSDDLESALAAKESGVRENALQLADRVWSNPDFQTEELKAAILKTANDPSERVRFQWLCSSAFFDFPEVKELKSTILKNDVEDKWVGIAAIASSAGSEEILFQNAVRDFGTKPSSNKSEFFAHLAATISKKDGANLITKILDAKGDNNSWWQAAMLSGISSMQAYSSPKTLKNLEQELLLSTFLASQNQELRKSIIRTFDVSKVSNTLNTASIYVKMKENSNIDFQIDGMSLLSTLGEPKIKAKILENILTGENEKLQLASIKALSNTLSSPELASINKKYADLTSSSKKAWIAYLLNNENKVSELIKQVELGNIAKADIEWPQIVELMNYYDTNIRDYAREVFAINEDRKAVLQNYLPAADMKGNAENGKKLFTQNCAICHQIDGKDGTAFGPDLATLKSRNKHSIITEIINPNNSIADKYGQWNIETNDGNHLTGIIVSESENSLSLKTLGGQTENIAKASIKSRQIAKQSAMPNGLEGAISQEGMSDILALIKGE</sequence>
<dbReference type="Proteomes" id="UP000249873">
    <property type="component" value="Chromosome"/>
</dbReference>
<dbReference type="SUPFAM" id="SSF46626">
    <property type="entry name" value="Cytochrome c"/>
    <property type="match status" value="1"/>
</dbReference>
<evidence type="ECO:0000256" key="2">
    <source>
        <dbReference type="ARBA" id="ARBA00022723"/>
    </source>
</evidence>
<dbReference type="InterPro" id="IPR013427">
    <property type="entry name" value="Haem-bd_dom_put"/>
</dbReference>
<dbReference type="Gene3D" id="1.10.760.10">
    <property type="entry name" value="Cytochrome c-like domain"/>
    <property type="match status" value="1"/>
</dbReference>
<dbReference type="PANTHER" id="PTHR33546:SF1">
    <property type="entry name" value="LARGE, MULTIFUNCTIONAL SECRETED PROTEIN"/>
    <property type="match status" value="1"/>
</dbReference>
<dbReference type="SUPFAM" id="SSF48371">
    <property type="entry name" value="ARM repeat"/>
    <property type="match status" value="1"/>
</dbReference>
<dbReference type="EMBL" id="CP029480">
    <property type="protein sequence ID" value="AWV99425.1"/>
    <property type="molecule type" value="Genomic_DNA"/>
</dbReference>
<evidence type="ECO:0000256" key="1">
    <source>
        <dbReference type="ARBA" id="ARBA00022617"/>
    </source>
</evidence>